<evidence type="ECO:0000259" key="8">
    <source>
        <dbReference type="PROSITE" id="PS50156"/>
    </source>
</evidence>
<feature type="transmembrane region" description="Helical" evidence="7">
    <location>
        <begin position="371"/>
        <end position="391"/>
    </location>
</feature>
<keyword evidence="4 7" id="KW-0812">Transmembrane</keyword>
<evidence type="ECO:0000256" key="4">
    <source>
        <dbReference type="ARBA" id="ARBA00022692"/>
    </source>
</evidence>
<evidence type="ECO:0000313" key="10">
    <source>
        <dbReference type="Proteomes" id="UP000523007"/>
    </source>
</evidence>
<feature type="transmembrane region" description="Helical" evidence="7">
    <location>
        <begin position="205"/>
        <end position="225"/>
    </location>
</feature>
<dbReference type="Pfam" id="PF03176">
    <property type="entry name" value="MMPL"/>
    <property type="match status" value="2"/>
</dbReference>
<dbReference type="PANTHER" id="PTHR33406:SF11">
    <property type="entry name" value="MEMBRANE PROTEIN SCO6666-RELATED"/>
    <property type="match status" value="1"/>
</dbReference>
<dbReference type="InterPro" id="IPR000731">
    <property type="entry name" value="SSD"/>
</dbReference>
<evidence type="ECO:0000256" key="3">
    <source>
        <dbReference type="ARBA" id="ARBA00022475"/>
    </source>
</evidence>
<feature type="transmembrane region" description="Helical" evidence="7">
    <location>
        <begin position="552"/>
        <end position="570"/>
    </location>
</feature>
<evidence type="ECO:0000256" key="2">
    <source>
        <dbReference type="ARBA" id="ARBA00010157"/>
    </source>
</evidence>
<gene>
    <name evidence="9" type="ORF">F4561_003866</name>
</gene>
<dbReference type="EMBL" id="JACHJT010000001">
    <property type="protein sequence ID" value="MBB4933046.1"/>
    <property type="molecule type" value="Genomic_DNA"/>
</dbReference>
<reference evidence="9 10" key="1">
    <citation type="submission" date="2020-08" db="EMBL/GenBank/DDBJ databases">
        <title>Sequencing the genomes of 1000 actinobacteria strains.</title>
        <authorList>
            <person name="Klenk H.-P."/>
        </authorList>
    </citation>
    <scope>NUCLEOTIDE SEQUENCE [LARGE SCALE GENOMIC DNA]</scope>
    <source>
        <strain evidence="9 10">DSM 102030</strain>
    </source>
</reference>
<dbReference type="GO" id="GO:0005886">
    <property type="term" value="C:plasma membrane"/>
    <property type="evidence" value="ECO:0007669"/>
    <property type="project" value="UniProtKB-SubCell"/>
</dbReference>
<protein>
    <submittedName>
        <fullName evidence="9">RND superfamily putative drug exporter</fullName>
    </submittedName>
</protein>
<name>A0A7W7W3R1_9ACTN</name>
<evidence type="ECO:0000313" key="9">
    <source>
        <dbReference type="EMBL" id="MBB4933046.1"/>
    </source>
</evidence>
<evidence type="ECO:0000256" key="6">
    <source>
        <dbReference type="ARBA" id="ARBA00023136"/>
    </source>
</evidence>
<feature type="transmembrane region" description="Helical" evidence="7">
    <location>
        <begin position="660"/>
        <end position="684"/>
    </location>
</feature>
<dbReference type="AlphaFoldDB" id="A0A7W7W3R1"/>
<keyword evidence="10" id="KW-1185">Reference proteome</keyword>
<comment type="similarity">
    <text evidence="2">Belongs to the resistance-nodulation-cell division (RND) (TC 2.A.6) family. MmpL subfamily.</text>
</comment>
<comment type="caution">
    <text evidence="9">The sequence shown here is derived from an EMBL/GenBank/DDBJ whole genome shotgun (WGS) entry which is preliminary data.</text>
</comment>
<sequence length="741" mass="77402">MLASLGRFTNRNSRTVLLAAFLFALFAGLWGPGVLQEMSTSGYADPGAESERASALLEREFGRTSPDAVAVYSDPTKTVDDPEFAEAVTAAVDRLPDTRIARVQSYWTPGATDEERDALVSEDRHTTYVALNTVGDTDEERLASYEAVLGDLRADGLQVVMGGQLTSLHQLQTLATGDLASAQLIAMPILLVLLVIIFRGVVAALMPIVLGVFAVLGSMVLLRLLTGATEVSVFALQVTMLLGLGLAIDYGLFVVSRYRDELAQRGDPGEAIAATLPTAGRTVVFSGLTVIVALCGLLVFPQPASRSLGLGGITAVLFTVLAAVTVLPALLTLLGHRINALRVPWPRRARTPAKGAGGWARLAGFVMRRPVLALITAGLVLLVAAGPLLSLQPGLTNHRYLPAGNDGQEAAEILDEEFPNEGPVASTIRIAVVGEVEEAELDGYVARLANLDGAGDAEVERANGDVAQVAVGYSGDADDGANTDLVVDIRAVEPPVGATEVLVGGAGGPAVAVDSTDSTLDSLPRALLVVVVGTAILLFLAFGSLLLPLKALLVASLSLAATFGVLTWAIQDGGLASPLGFVPVGTTDIWTYGIVAIIAFGLITDYELFIVSRAREEYTATGDNTRAIATGVQRTAGIITSAALLMIVVLGTAGLTSRSLVIATLGIGLTVAIAIDATLVRAVLVPASMRLFGRLNWWLPRPLRRLHERVAGTGDGATSPPPAGLTSSTSQIRWTDAREHT</sequence>
<feature type="transmembrane region" description="Helical" evidence="7">
    <location>
        <begin position="312"/>
        <end position="334"/>
    </location>
</feature>
<accession>A0A7W7W3R1</accession>
<feature type="transmembrane region" description="Helical" evidence="7">
    <location>
        <begin position="526"/>
        <end position="547"/>
    </location>
</feature>
<dbReference type="Gene3D" id="1.20.1640.10">
    <property type="entry name" value="Multidrug efflux transporter AcrB transmembrane domain"/>
    <property type="match status" value="2"/>
</dbReference>
<dbReference type="PROSITE" id="PS50156">
    <property type="entry name" value="SSD"/>
    <property type="match status" value="1"/>
</dbReference>
<dbReference type="InterPro" id="IPR004869">
    <property type="entry name" value="MMPL_dom"/>
</dbReference>
<feature type="domain" description="SSD" evidence="8">
    <location>
        <begin position="202"/>
        <end position="333"/>
    </location>
</feature>
<evidence type="ECO:0000256" key="7">
    <source>
        <dbReference type="SAM" id="Phobius"/>
    </source>
</evidence>
<dbReference type="PANTHER" id="PTHR33406">
    <property type="entry name" value="MEMBRANE PROTEIN MJ1562-RELATED"/>
    <property type="match status" value="1"/>
</dbReference>
<feature type="transmembrane region" description="Helical" evidence="7">
    <location>
        <begin position="590"/>
        <end position="611"/>
    </location>
</feature>
<feature type="transmembrane region" description="Helical" evidence="7">
    <location>
        <begin position="179"/>
        <end position="198"/>
    </location>
</feature>
<comment type="subcellular location">
    <subcellularLocation>
        <location evidence="1">Cell membrane</location>
        <topology evidence="1">Multi-pass membrane protein</topology>
    </subcellularLocation>
</comment>
<proteinExistence type="inferred from homology"/>
<keyword evidence="6 7" id="KW-0472">Membrane</keyword>
<feature type="transmembrane region" description="Helical" evidence="7">
    <location>
        <begin position="231"/>
        <end position="255"/>
    </location>
</feature>
<evidence type="ECO:0000256" key="5">
    <source>
        <dbReference type="ARBA" id="ARBA00022989"/>
    </source>
</evidence>
<feature type="transmembrane region" description="Helical" evidence="7">
    <location>
        <begin position="282"/>
        <end position="300"/>
    </location>
</feature>
<dbReference type="SUPFAM" id="SSF82866">
    <property type="entry name" value="Multidrug efflux transporter AcrB transmembrane domain"/>
    <property type="match status" value="2"/>
</dbReference>
<keyword evidence="5 7" id="KW-1133">Transmembrane helix</keyword>
<dbReference type="RefSeq" id="WP_184580726.1">
    <property type="nucleotide sequence ID" value="NZ_JACHJT010000001.1"/>
</dbReference>
<dbReference type="Proteomes" id="UP000523007">
    <property type="component" value="Unassembled WGS sequence"/>
</dbReference>
<dbReference type="InterPro" id="IPR050545">
    <property type="entry name" value="Mycobact_MmpL"/>
</dbReference>
<evidence type="ECO:0000256" key="1">
    <source>
        <dbReference type="ARBA" id="ARBA00004651"/>
    </source>
</evidence>
<keyword evidence="3" id="KW-1003">Cell membrane</keyword>
<feature type="transmembrane region" description="Helical" evidence="7">
    <location>
        <begin position="632"/>
        <end position="654"/>
    </location>
</feature>
<organism evidence="9 10">
    <name type="scientific">Lipingzhangella halophila</name>
    <dbReference type="NCBI Taxonomy" id="1783352"/>
    <lineage>
        <taxon>Bacteria</taxon>
        <taxon>Bacillati</taxon>
        <taxon>Actinomycetota</taxon>
        <taxon>Actinomycetes</taxon>
        <taxon>Streptosporangiales</taxon>
        <taxon>Nocardiopsidaceae</taxon>
        <taxon>Lipingzhangella</taxon>
    </lineage>
</organism>